<evidence type="ECO:0000256" key="1">
    <source>
        <dbReference type="ARBA" id="ARBA00004651"/>
    </source>
</evidence>
<feature type="transmembrane region" description="Helical" evidence="7">
    <location>
        <begin position="486"/>
        <end position="511"/>
    </location>
</feature>
<dbReference type="GO" id="GO:0005415">
    <property type="term" value="F:nucleoside:sodium symporter activity"/>
    <property type="evidence" value="ECO:0007669"/>
    <property type="project" value="TreeGrafter"/>
</dbReference>
<evidence type="ECO:0000313" key="11">
    <source>
        <dbReference type="EMBL" id="ODM99031.1"/>
    </source>
</evidence>
<dbReference type="InterPro" id="IPR011657">
    <property type="entry name" value="CNT_C_dom"/>
</dbReference>
<dbReference type="InterPro" id="IPR002668">
    <property type="entry name" value="CNT_N_dom"/>
</dbReference>
<evidence type="ECO:0000256" key="3">
    <source>
        <dbReference type="ARBA" id="ARBA00022475"/>
    </source>
</evidence>
<feature type="transmembrane region" description="Helical" evidence="7">
    <location>
        <begin position="583"/>
        <end position="606"/>
    </location>
</feature>
<evidence type="ECO:0000313" key="12">
    <source>
        <dbReference type="Proteomes" id="UP000094527"/>
    </source>
</evidence>
<evidence type="ECO:0000256" key="6">
    <source>
        <dbReference type="ARBA" id="ARBA00023136"/>
    </source>
</evidence>
<feature type="domain" description="Concentrative nucleoside transporter N-terminal" evidence="8">
    <location>
        <begin position="229"/>
        <end position="301"/>
    </location>
</feature>
<name>A0A1D2N1E2_ORCCI</name>
<dbReference type="Proteomes" id="UP000094527">
    <property type="component" value="Unassembled WGS sequence"/>
</dbReference>
<feature type="domain" description="Concentrative nucleoside transporter C-terminal" evidence="9">
    <location>
        <begin position="432"/>
        <end position="638"/>
    </location>
</feature>
<accession>A0A1D2N1E2</accession>
<comment type="subcellular location">
    <subcellularLocation>
        <location evidence="1">Cell membrane</location>
        <topology evidence="1">Multi-pass membrane protein</topology>
    </subcellularLocation>
</comment>
<keyword evidence="4 7" id="KW-0812">Transmembrane</keyword>
<dbReference type="STRING" id="48709.A0A1D2N1E2"/>
<feature type="transmembrane region" description="Helical" evidence="7">
    <location>
        <begin position="198"/>
        <end position="216"/>
    </location>
</feature>
<sequence>MEHSRISGGNGEEFQHRGIELESQDVDLELSPLNNGGGDQVSPPDQLLDEVELNAVEDPRVHKPQFEDLECDENSLNPINRFLTRAHSNIQRLLERLKKKQVVKWAGFLLIFTVHIVYLTFAILHKQDKGLEWKWCDGHGLLIILTVFSYAFPVYITVVKPFLSNWISNAVSRSWPNWSSGTVGSASMMCKRWYVKPIVFLLIISVVITIIVVDALNDNQPLRIVSMGGVLGILLIGLFCSNNPGRVTWGPVIGSLVAQSCLGLVALKWDAGRHFLECFSDKVNTFLRFSFTGANAVFGHLSSGSLTIVNSSYLPLVDQTLVLNPVFVFGPLSVIYFLAFMVGILYHVGAMSSVISKLGSVIQKLIGTSAAESMNAVASIFLGLTEAPLLIKPFLNDLTNSELHSVMAVGYSTVAAGTMALYISLGVNASSVIAASVMAAPGGLAMSKLLYPETQKSKTCSSNIKSYQPETEGTALGAGMRAAGDAVMLIAQIAANLIAVIAFVAFLNSILSWLGDLVGQPDIWSFEYFLSKLLFWIALCIGVEPKDAEDVALLLGLKTVVNELVAYQKLVKMTSLSFRSRTIAEYALCSFANFCSVGIQLGGLHMLVPERRADLSQLVWRALFTGVLSSLLNACVAGVMI</sequence>
<dbReference type="Pfam" id="PF07670">
    <property type="entry name" value="Gate"/>
    <property type="match status" value="1"/>
</dbReference>
<dbReference type="PANTHER" id="PTHR10590:SF4">
    <property type="entry name" value="SOLUTE CARRIER FAMILY 28 MEMBER 3"/>
    <property type="match status" value="1"/>
</dbReference>
<organism evidence="11 12">
    <name type="scientific">Orchesella cincta</name>
    <name type="common">Springtail</name>
    <name type="synonym">Podura cincta</name>
    <dbReference type="NCBI Taxonomy" id="48709"/>
    <lineage>
        <taxon>Eukaryota</taxon>
        <taxon>Metazoa</taxon>
        <taxon>Ecdysozoa</taxon>
        <taxon>Arthropoda</taxon>
        <taxon>Hexapoda</taxon>
        <taxon>Collembola</taxon>
        <taxon>Entomobryomorpha</taxon>
        <taxon>Entomobryoidea</taxon>
        <taxon>Orchesellidae</taxon>
        <taxon>Orchesellinae</taxon>
        <taxon>Orchesella</taxon>
    </lineage>
</organism>
<feature type="transmembrane region" description="Helical" evidence="7">
    <location>
        <begin position="102"/>
        <end position="121"/>
    </location>
</feature>
<comment type="similarity">
    <text evidence="2">Belongs to the concentrative nucleoside transporter (CNT) (TC 2.A.41) family.</text>
</comment>
<keyword evidence="6 7" id="KW-0472">Membrane</keyword>
<evidence type="ECO:0000256" key="5">
    <source>
        <dbReference type="ARBA" id="ARBA00022989"/>
    </source>
</evidence>
<feature type="transmembrane region" description="Helical" evidence="7">
    <location>
        <begin position="222"/>
        <end position="240"/>
    </location>
</feature>
<feature type="transmembrane region" description="Helical" evidence="7">
    <location>
        <begin position="289"/>
        <end position="309"/>
    </location>
</feature>
<feature type="transmembrane region" description="Helical" evidence="7">
    <location>
        <begin position="403"/>
        <end position="425"/>
    </location>
</feature>
<proteinExistence type="inferred from homology"/>
<keyword evidence="12" id="KW-1185">Reference proteome</keyword>
<evidence type="ECO:0000259" key="9">
    <source>
        <dbReference type="Pfam" id="PF07662"/>
    </source>
</evidence>
<reference evidence="11 12" key="1">
    <citation type="journal article" date="2016" name="Genome Biol. Evol.">
        <title>Gene Family Evolution Reflects Adaptation to Soil Environmental Stressors in the Genome of the Collembolan Orchesella cincta.</title>
        <authorList>
            <person name="Faddeeva-Vakhrusheva A."/>
            <person name="Derks M.F."/>
            <person name="Anvar S.Y."/>
            <person name="Agamennone V."/>
            <person name="Suring W."/>
            <person name="Smit S."/>
            <person name="van Straalen N.M."/>
            <person name="Roelofs D."/>
        </authorList>
    </citation>
    <scope>NUCLEOTIDE SEQUENCE [LARGE SCALE GENOMIC DNA]</scope>
    <source>
        <tissue evidence="11">Mixed pool</tissue>
    </source>
</reference>
<feature type="transmembrane region" description="Helical" evidence="7">
    <location>
        <begin position="618"/>
        <end position="640"/>
    </location>
</feature>
<protein>
    <submittedName>
        <fullName evidence="11">Sodium/nucleoside cotransporter 2</fullName>
    </submittedName>
</protein>
<dbReference type="InterPro" id="IPR011642">
    <property type="entry name" value="Gate_dom"/>
</dbReference>
<dbReference type="GO" id="GO:0005886">
    <property type="term" value="C:plasma membrane"/>
    <property type="evidence" value="ECO:0007669"/>
    <property type="project" value="UniProtKB-SubCell"/>
</dbReference>
<comment type="caution">
    <text evidence="11">The sequence shown here is derived from an EMBL/GenBank/DDBJ whole genome shotgun (WGS) entry which is preliminary data.</text>
</comment>
<dbReference type="EMBL" id="LJIJ01000303">
    <property type="protein sequence ID" value="ODM99031.1"/>
    <property type="molecule type" value="Genomic_DNA"/>
</dbReference>
<keyword evidence="3" id="KW-1003">Cell membrane</keyword>
<gene>
    <name evidence="11" type="ORF">Ocin01_07639</name>
</gene>
<dbReference type="Pfam" id="PF07662">
    <property type="entry name" value="Nucleos_tra2_C"/>
    <property type="match status" value="1"/>
</dbReference>
<evidence type="ECO:0000256" key="7">
    <source>
        <dbReference type="SAM" id="Phobius"/>
    </source>
</evidence>
<evidence type="ECO:0000259" key="10">
    <source>
        <dbReference type="Pfam" id="PF07670"/>
    </source>
</evidence>
<dbReference type="OrthoDB" id="6075923at2759"/>
<dbReference type="AlphaFoldDB" id="A0A1D2N1E2"/>
<dbReference type="PANTHER" id="PTHR10590">
    <property type="entry name" value="SODIUM/NUCLEOSIDE COTRANSPORTER"/>
    <property type="match status" value="1"/>
</dbReference>
<feature type="transmembrane region" description="Helical" evidence="7">
    <location>
        <begin position="523"/>
        <end position="543"/>
    </location>
</feature>
<dbReference type="Pfam" id="PF01773">
    <property type="entry name" value="Nucleos_tra2_N"/>
    <property type="match status" value="1"/>
</dbReference>
<evidence type="ECO:0000256" key="4">
    <source>
        <dbReference type="ARBA" id="ARBA00022692"/>
    </source>
</evidence>
<feature type="transmembrane region" description="Helical" evidence="7">
    <location>
        <begin position="321"/>
        <end position="346"/>
    </location>
</feature>
<evidence type="ECO:0000256" key="2">
    <source>
        <dbReference type="ARBA" id="ARBA00009033"/>
    </source>
</evidence>
<feature type="transmembrane region" description="Helical" evidence="7">
    <location>
        <begin position="366"/>
        <end position="391"/>
    </location>
</feature>
<dbReference type="InterPro" id="IPR008276">
    <property type="entry name" value="C_nuclsd_transpt"/>
</dbReference>
<feature type="domain" description="Nucleoside transporter/FeoB GTPase Gate" evidence="10">
    <location>
        <begin position="332"/>
        <end position="425"/>
    </location>
</feature>
<evidence type="ECO:0000259" key="8">
    <source>
        <dbReference type="Pfam" id="PF01773"/>
    </source>
</evidence>
<keyword evidence="5 7" id="KW-1133">Transmembrane helix</keyword>
<feature type="transmembrane region" description="Helical" evidence="7">
    <location>
        <begin position="141"/>
        <end position="163"/>
    </location>
</feature>